<protein>
    <recommendedName>
        <fullName evidence="4">Secreted protein</fullName>
    </recommendedName>
</protein>
<evidence type="ECO:0000313" key="2">
    <source>
        <dbReference type="EMBL" id="GAA3912229.1"/>
    </source>
</evidence>
<feature type="chain" id="PRO_5046065595" description="Secreted protein" evidence="1">
    <location>
        <begin position="48"/>
        <end position="379"/>
    </location>
</feature>
<dbReference type="Proteomes" id="UP001501727">
    <property type="component" value="Unassembled WGS sequence"/>
</dbReference>
<sequence>MAGSAAGLALTAAAARVIVGVPRLTDSRMKWTLACLVALLPAAFSCAAQVPMPADGAMDADEAAELQAAQAATGAWYARVADALAASGKPRDLAFAATLLQLAGQAGMAGAAPGGDAPSQAVPADPRVGKWRQLASARAGSDVVANALLLQGDAPADAAVRTQALARWRKLEPDNLAPHLYAGTAADWLPQAGRYARLDQHYYEQLRWMQATLAAHPQTAAERAVLGGDELPADGAAAVAAAGILAAVAAPALQPLVDACRGDALDAAPTRRADCRQVARVAADTADTSIGTSIGVALLQATAATPGEQADARERRRRLDWRMLEWGRIAGSQPDGGAAQFARLLRDPAVRSERDLVERVLAEARVPAEPPAGWQAPRR</sequence>
<name>A0ABP7M1R4_9GAMM</name>
<evidence type="ECO:0000256" key="1">
    <source>
        <dbReference type="SAM" id="SignalP"/>
    </source>
</evidence>
<accession>A0ABP7M1R4</accession>
<keyword evidence="1" id="KW-0732">Signal</keyword>
<keyword evidence="3" id="KW-1185">Reference proteome</keyword>
<comment type="caution">
    <text evidence="2">The sequence shown here is derived from an EMBL/GenBank/DDBJ whole genome shotgun (WGS) entry which is preliminary data.</text>
</comment>
<evidence type="ECO:0008006" key="4">
    <source>
        <dbReference type="Google" id="ProtNLM"/>
    </source>
</evidence>
<organism evidence="2 3">
    <name type="scientific">Luteimonas lutimaris</name>
    <dbReference type="NCBI Taxonomy" id="698645"/>
    <lineage>
        <taxon>Bacteria</taxon>
        <taxon>Pseudomonadati</taxon>
        <taxon>Pseudomonadota</taxon>
        <taxon>Gammaproteobacteria</taxon>
        <taxon>Lysobacterales</taxon>
        <taxon>Lysobacteraceae</taxon>
        <taxon>Luteimonas</taxon>
    </lineage>
</organism>
<proteinExistence type="predicted"/>
<reference evidence="3" key="1">
    <citation type="journal article" date="2019" name="Int. J. Syst. Evol. Microbiol.">
        <title>The Global Catalogue of Microorganisms (GCM) 10K type strain sequencing project: providing services to taxonomists for standard genome sequencing and annotation.</title>
        <authorList>
            <consortium name="The Broad Institute Genomics Platform"/>
            <consortium name="The Broad Institute Genome Sequencing Center for Infectious Disease"/>
            <person name="Wu L."/>
            <person name="Ma J."/>
        </authorList>
    </citation>
    <scope>NUCLEOTIDE SEQUENCE [LARGE SCALE GENOMIC DNA]</scope>
    <source>
        <strain evidence="3">JCM 16916</strain>
    </source>
</reference>
<feature type="signal peptide" evidence="1">
    <location>
        <begin position="1"/>
        <end position="47"/>
    </location>
</feature>
<gene>
    <name evidence="2" type="ORF">GCM10022229_01030</name>
</gene>
<dbReference type="EMBL" id="BAAAZU010000001">
    <property type="protein sequence ID" value="GAA3912229.1"/>
    <property type="molecule type" value="Genomic_DNA"/>
</dbReference>
<evidence type="ECO:0000313" key="3">
    <source>
        <dbReference type="Proteomes" id="UP001501727"/>
    </source>
</evidence>